<evidence type="ECO:0000313" key="7">
    <source>
        <dbReference type="EMBL" id="JAS98832.1"/>
    </source>
</evidence>
<dbReference type="InterPro" id="IPR019826">
    <property type="entry name" value="Carboxylesterase_B_AS"/>
</dbReference>
<protein>
    <recommendedName>
        <fullName evidence="5">Carboxylic ester hydrolase</fullName>
        <ecNumber evidence="5">3.1.1.-</ecNumber>
    </recommendedName>
</protein>
<keyword evidence="4" id="KW-0325">Glycoprotein</keyword>
<accession>A0A1B6JIA5</accession>
<evidence type="ECO:0000256" key="4">
    <source>
        <dbReference type="ARBA" id="ARBA00023180"/>
    </source>
</evidence>
<sequence length="545" mass="60068">MAEKTVVIQTKLGQLRGLVGESVLSGKSYYGFLGIPYGIPPVGALRFKAPQPFGSWEGVRDATEDAPSPIQPVFAHPPGTLNIDGEEDCLYLNVFINQFPDKSNSLKPVVVVFNQGAFLMGSGNSKIKGPDYFLESDIVVVTFNFRLGALGFLSLENEEVSGNAGLKDQTLALKWVHDNIESFGGDPNNVTIFGISAGGTSVHFHLLSPTSRGLFHKAVTRSGTALNPWSIQENPQANAIKLAKTLGCTSEDPGEVLRFLQAVTANDIVTATNKMSTDKEVRAKKATLIFLPCVEVSSKDPFLAETPESLMESGQFAQVPIIIGGCVQEGVVLAFFGAISDSALKNINENPTWLVPSFLELKSGSKEEKEAQEEIQDFYFKGNPISWSNVQEYIKYQSDVQFNVGIETTRTYLIGKSSMPVYTYLFTNHSRCKCILVKNMFPFTKIYTKDTCHGADCLIFYKNTNLPLPLTPDQEEVIKKSVQSLAAFASTGDPNCGDLGVTWKRDSQSDPCYMDVGTTWVLKDGTPFTDRMDFWKRLIQKYRRI</sequence>
<dbReference type="InterPro" id="IPR002018">
    <property type="entry name" value="CarbesteraseB"/>
</dbReference>
<name>A0A1B6JIA5_9HEMI</name>
<keyword evidence="2" id="KW-0719">Serine esterase</keyword>
<dbReference type="SUPFAM" id="SSF53474">
    <property type="entry name" value="alpha/beta-Hydrolases"/>
    <property type="match status" value="1"/>
</dbReference>
<gene>
    <name evidence="7" type="ORF">g.26932</name>
</gene>
<reference evidence="7" key="1">
    <citation type="submission" date="2015-11" db="EMBL/GenBank/DDBJ databases">
        <title>De novo transcriptome assembly of four potential Pierce s Disease insect vectors from Arizona vineyards.</title>
        <authorList>
            <person name="Tassone E.E."/>
        </authorList>
    </citation>
    <scope>NUCLEOTIDE SEQUENCE</scope>
</reference>
<comment type="similarity">
    <text evidence="1 5">Belongs to the type-B carboxylesterase/lipase family.</text>
</comment>
<dbReference type="Pfam" id="PF00135">
    <property type="entry name" value="COesterase"/>
    <property type="match status" value="1"/>
</dbReference>
<organism evidence="7">
    <name type="scientific">Homalodisca liturata</name>
    <dbReference type="NCBI Taxonomy" id="320908"/>
    <lineage>
        <taxon>Eukaryota</taxon>
        <taxon>Metazoa</taxon>
        <taxon>Ecdysozoa</taxon>
        <taxon>Arthropoda</taxon>
        <taxon>Hexapoda</taxon>
        <taxon>Insecta</taxon>
        <taxon>Pterygota</taxon>
        <taxon>Neoptera</taxon>
        <taxon>Paraneoptera</taxon>
        <taxon>Hemiptera</taxon>
        <taxon>Auchenorrhyncha</taxon>
        <taxon>Membracoidea</taxon>
        <taxon>Cicadellidae</taxon>
        <taxon>Cicadellinae</taxon>
        <taxon>Proconiini</taxon>
        <taxon>Homalodisca</taxon>
    </lineage>
</organism>
<feature type="domain" description="Carboxylesterase type B" evidence="6">
    <location>
        <begin position="6"/>
        <end position="535"/>
    </location>
</feature>
<evidence type="ECO:0000256" key="5">
    <source>
        <dbReference type="RuleBase" id="RU361235"/>
    </source>
</evidence>
<dbReference type="AlphaFoldDB" id="A0A1B6JIA5"/>
<dbReference type="PANTHER" id="PTHR43142">
    <property type="entry name" value="CARBOXYLIC ESTER HYDROLASE"/>
    <property type="match status" value="1"/>
</dbReference>
<dbReference type="EC" id="3.1.1.-" evidence="5"/>
<dbReference type="Gene3D" id="3.40.50.1820">
    <property type="entry name" value="alpha/beta hydrolase"/>
    <property type="match status" value="1"/>
</dbReference>
<proteinExistence type="inferred from homology"/>
<dbReference type="GO" id="GO:0052689">
    <property type="term" value="F:carboxylic ester hydrolase activity"/>
    <property type="evidence" value="ECO:0007669"/>
    <property type="project" value="UniProtKB-KW"/>
</dbReference>
<evidence type="ECO:0000256" key="1">
    <source>
        <dbReference type="ARBA" id="ARBA00005964"/>
    </source>
</evidence>
<dbReference type="PROSITE" id="PS00122">
    <property type="entry name" value="CARBOXYLESTERASE_B_1"/>
    <property type="match status" value="1"/>
</dbReference>
<dbReference type="InterPro" id="IPR029058">
    <property type="entry name" value="AB_hydrolase_fold"/>
</dbReference>
<evidence type="ECO:0000256" key="3">
    <source>
        <dbReference type="ARBA" id="ARBA00022801"/>
    </source>
</evidence>
<dbReference type="PANTHER" id="PTHR43142:SF1">
    <property type="entry name" value="CARBOXYLIC ESTER HYDROLASE"/>
    <property type="match status" value="1"/>
</dbReference>
<keyword evidence="3 5" id="KW-0378">Hydrolase</keyword>
<evidence type="ECO:0000259" key="6">
    <source>
        <dbReference type="Pfam" id="PF00135"/>
    </source>
</evidence>
<evidence type="ECO:0000256" key="2">
    <source>
        <dbReference type="ARBA" id="ARBA00022487"/>
    </source>
</evidence>
<dbReference type="EMBL" id="GECU01008874">
    <property type="protein sequence ID" value="JAS98832.1"/>
    <property type="molecule type" value="Transcribed_RNA"/>
</dbReference>